<feature type="transmembrane region" description="Helical" evidence="2">
    <location>
        <begin position="230"/>
        <end position="254"/>
    </location>
</feature>
<protein>
    <recommendedName>
        <fullName evidence="3">DUF6535 domain-containing protein</fullName>
    </recommendedName>
</protein>
<evidence type="ECO:0000256" key="1">
    <source>
        <dbReference type="SAM" id="MobiDB-lite"/>
    </source>
</evidence>
<proteinExistence type="predicted"/>
<feature type="region of interest" description="Disordered" evidence="1">
    <location>
        <begin position="1"/>
        <end position="43"/>
    </location>
</feature>
<keyword evidence="2" id="KW-0472">Membrane</keyword>
<dbReference type="AlphaFoldDB" id="A0A5C3PC78"/>
<accession>A0A5C3PC78</accession>
<feature type="transmembrane region" description="Helical" evidence="2">
    <location>
        <begin position="168"/>
        <end position="193"/>
    </location>
</feature>
<organism evidence="4 5">
    <name type="scientific">Polyporus arcularius HHB13444</name>
    <dbReference type="NCBI Taxonomy" id="1314778"/>
    <lineage>
        <taxon>Eukaryota</taxon>
        <taxon>Fungi</taxon>
        <taxon>Dikarya</taxon>
        <taxon>Basidiomycota</taxon>
        <taxon>Agaricomycotina</taxon>
        <taxon>Agaricomycetes</taxon>
        <taxon>Polyporales</taxon>
        <taxon>Polyporaceae</taxon>
        <taxon>Polyporus</taxon>
    </lineage>
</organism>
<evidence type="ECO:0000313" key="4">
    <source>
        <dbReference type="EMBL" id="TFK87246.1"/>
    </source>
</evidence>
<name>A0A5C3PC78_9APHY</name>
<keyword evidence="2" id="KW-0812">Transmembrane</keyword>
<evidence type="ECO:0000256" key="2">
    <source>
        <dbReference type="SAM" id="Phobius"/>
    </source>
</evidence>
<dbReference type="STRING" id="1314778.A0A5C3PC78"/>
<dbReference type="Pfam" id="PF20153">
    <property type="entry name" value="DUF6535"/>
    <property type="match status" value="1"/>
</dbReference>
<dbReference type="InParanoid" id="A0A5C3PC78"/>
<feature type="compositionally biased region" description="Basic and acidic residues" evidence="1">
    <location>
        <begin position="24"/>
        <end position="43"/>
    </location>
</feature>
<dbReference type="InterPro" id="IPR045338">
    <property type="entry name" value="DUF6535"/>
</dbReference>
<dbReference type="Proteomes" id="UP000308197">
    <property type="component" value="Unassembled WGS sequence"/>
</dbReference>
<feature type="transmembrane region" description="Helical" evidence="2">
    <location>
        <begin position="260"/>
        <end position="281"/>
    </location>
</feature>
<reference evidence="4 5" key="1">
    <citation type="journal article" date="2019" name="Nat. Ecol. Evol.">
        <title>Megaphylogeny resolves global patterns of mushroom evolution.</title>
        <authorList>
            <person name="Varga T."/>
            <person name="Krizsan K."/>
            <person name="Foldi C."/>
            <person name="Dima B."/>
            <person name="Sanchez-Garcia M."/>
            <person name="Sanchez-Ramirez S."/>
            <person name="Szollosi G.J."/>
            <person name="Szarkandi J.G."/>
            <person name="Papp V."/>
            <person name="Albert L."/>
            <person name="Andreopoulos W."/>
            <person name="Angelini C."/>
            <person name="Antonin V."/>
            <person name="Barry K.W."/>
            <person name="Bougher N.L."/>
            <person name="Buchanan P."/>
            <person name="Buyck B."/>
            <person name="Bense V."/>
            <person name="Catcheside P."/>
            <person name="Chovatia M."/>
            <person name="Cooper J."/>
            <person name="Damon W."/>
            <person name="Desjardin D."/>
            <person name="Finy P."/>
            <person name="Geml J."/>
            <person name="Haridas S."/>
            <person name="Hughes K."/>
            <person name="Justo A."/>
            <person name="Karasinski D."/>
            <person name="Kautmanova I."/>
            <person name="Kiss B."/>
            <person name="Kocsube S."/>
            <person name="Kotiranta H."/>
            <person name="LaButti K.M."/>
            <person name="Lechner B.E."/>
            <person name="Liimatainen K."/>
            <person name="Lipzen A."/>
            <person name="Lukacs Z."/>
            <person name="Mihaltcheva S."/>
            <person name="Morgado L.N."/>
            <person name="Niskanen T."/>
            <person name="Noordeloos M.E."/>
            <person name="Ohm R.A."/>
            <person name="Ortiz-Santana B."/>
            <person name="Ovrebo C."/>
            <person name="Racz N."/>
            <person name="Riley R."/>
            <person name="Savchenko A."/>
            <person name="Shiryaev A."/>
            <person name="Soop K."/>
            <person name="Spirin V."/>
            <person name="Szebenyi C."/>
            <person name="Tomsovsky M."/>
            <person name="Tulloss R.E."/>
            <person name="Uehling J."/>
            <person name="Grigoriev I.V."/>
            <person name="Vagvolgyi C."/>
            <person name="Papp T."/>
            <person name="Martin F.M."/>
            <person name="Miettinen O."/>
            <person name="Hibbett D.S."/>
            <person name="Nagy L.G."/>
        </authorList>
    </citation>
    <scope>NUCLEOTIDE SEQUENCE [LARGE SCALE GENOMIC DNA]</scope>
    <source>
        <strain evidence="4 5">HHB13444</strain>
    </source>
</reference>
<feature type="domain" description="DUF6535" evidence="3">
    <location>
        <begin position="71"/>
        <end position="255"/>
    </location>
</feature>
<keyword evidence="5" id="KW-1185">Reference proteome</keyword>
<dbReference type="EMBL" id="ML211162">
    <property type="protein sequence ID" value="TFK87246.1"/>
    <property type="molecule type" value="Genomic_DNA"/>
</dbReference>
<sequence>MKSTTDAEAEDSCASPIDVEEDADLKKHEPMENADQQDDRELPKWQTAEHLKQYWETRKSFFTDEQRAEAWEETAIIVKTYSDEMIERWNKEIDTLLVYAGLFSAILTAFNVQSYQLLTPVVAADPVIVALERISAQLGGFSVNPPFVNSTQPAFVYSDPAPPTASSWAVWLNVLWFSSLIFSLSAASVGIMVKQWLHEYNSGLSGTSRQVARLRQLRLKSLERWHVKEIVSILPVLLQIASALFFGGLLVLLWHLNRTVAIVGSVLVGLLAIFSLCTIILPSVTTHCAYVSPPSRALFEHTQPLRKILYLCRLRLSSWILGRYTYSLPLFSFEAEKFQREYPRMYSAWKLLHLDDSVTASKWRWAEFSLLSRPDTARELDGDMVATAYTTAMDINYLHHAAVCTTELTLNAMRTCFDKIQLANIAHWGADDHAVPMWSVHPCMWSAAVISFLTVSAEDVLASLETAYGYLRPYSQHIQSDAPRSRLVCADIASIMRLCERHGATPSARTIAELLYRERRLSALMERVARMDLGNDVRHYVSSACLPVILQGLDATTLDDSSAPLALDHLRCIIHCVAPPESLDCKTHDPEYQAARAEAMRALDGLSELLVTSREPADETTRKIDSVFDALCEHGEHAGLLSPKLIEAMNSYVDAYEKRYLHDRKSIARWSWIQELKRSLDDCGHACTWHVWTHLAFTPLIFALLDL</sequence>
<keyword evidence="2" id="KW-1133">Transmembrane helix</keyword>
<evidence type="ECO:0000259" key="3">
    <source>
        <dbReference type="Pfam" id="PF20153"/>
    </source>
</evidence>
<evidence type="ECO:0000313" key="5">
    <source>
        <dbReference type="Proteomes" id="UP000308197"/>
    </source>
</evidence>
<gene>
    <name evidence="4" type="ORF">K466DRAFT_599650</name>
</gene>